<dbReference type="GO" id="GO:0006508">
    <property type="term" value="P:proteolysis"/>
    <property type="evidence" value="ECO:0007669"/>
    <property type="project" value="UniProtKB-KW"/>
</dbReference>
<evidence type="ECO:0000313" key="7">
    <source>
        <dbReference type="Proteomes" id="UP000589036"/>
    </source>
</evidence>
<dbReference type="RefSeq" id="WP_246334178.1">
    <property type="nucleotide sequence ID" value="NZ_BAAAYY010000005.1"/>
</dbReference>
<dbReference type="InterPro" id="IPR000064">
    <property type="entry name" value="NLP_P60_dom"/>
</dbReference>
<dbReference type="AlphaFoldDB" id="A0A852TP15"/>
<gene>
    <name evidence="6" type="ORF">HDA32_000157</name>
</gene>
<accession>A0A852TP15</accession>
<evidence type="ECO:0000259" key="5">
    <source>
        <dbReference type="PROSITE" id="PS51935"/>
    </source>
</evidence>
<dbReference type="PROSITE" id="PS51935">
    <property type="entry name" value="NLPC_P60"/>
    <property type="match status" value="1"/>
</dbReference>
<reference evidence="6 7" key="1">
    <citation type="submission" date="2020-07" db="EMBL/GenBank/DDBJ databases">
        <title>Sequencing the genomes of 1000 actinobacteria strains.</title>
        <authorList>
            <person name="Klenk H.-P."/>
        </authorList>
    </citation>
    <scope>NUCLEOTIDE SEQUENCE [LARGE SCALE GENOMIC DNA]</scope>
    <source>
        <strain evidence="6 7">CXB654</strain>
    </source>
</reference>
<dbReference type="PANTHER" id="PTHR47053:SF1">
    <property type="entry name" value="MUREIN DD-ENDOPEPTIDASE MEPH-RELATED"/>
    <property type="match status" value="1"/>
</dbReference>
<dbReference type="EMBL" id="JACCCC010000001">
    <property type="protein sequence ID" value="NYE45037.1"/>
    <property type="molecule type" value="Genomic_DNA"/>
</dbReference>
<evidence type="ECO:0000313" key="6">
    <source>
        <dbReference type="EMBL" id="NYE45037.1"/>
    </source>
</evidence>
<dbReference type="SUPFAM" id="SSF54001">
    <property type="entry name" value="Cysteine proteinases"/>
    <property type="match status" value="1"/>
</dbReference>
<dbReference type="InterPro" id="IPR051202">
    <property type="entry name" value="Peptidase_C40"/>
</dbReference>
<dbReference type="Proteomes" id="UP000589036">
    <property type="component" value="Unassembled WGS sequence"/>
</dbReference>
<protein>
    <submittedName>
        <fullName evidence="6">Cell wall-associated NlpC family hydrolase</fullName>
    </submittedName>
</protein>
<keyword evidence="4" id="KW-0788">Thiol protease</keyword>
<feature type="domain" description="NlpC/P60" evidence="5">
    <location>
        <begin position="29"/>
        <end position="147"/>
    </location>
</feature>
<evidence type="ECO:0000256" key="2">
    <source>
        <dbReference type="ARBA" id="ARBA00022670"/>
    </source>
</evidence>
<sequence length="147" mass="15230">MVVIAGIGLVSGTPATAAELSAGGSHQASGAAASAAEYAKSQIGKPYRYGGTGPDAFDCSGLTQWAYDKAGVKIGRTTYDQVTEGTAVSHGDLLPGDLVFFYSGPSHVGMYVGDGKMVHAPSSGKSIHVVTMSDYYDRHFHSARRIA</sequence>
<organism evidence="6 7">
    <name type="scientific">Spinactinospora alkalitolerans</name>
    <dbReference type="NCBI Taxonomy" id="687207"/>
    <lineage>
        <taxon>Bacteria</taxon>
        <taxon>Bacillati</taxon>
        <taxon>Actinomycetota</taxon>
        <taxon>Actinomycetes</taxon>
        <taxon>Streptosporangiales</taxon>
        <taxon>Nocardiopsidaceae</taxon>
        <taxon>Spinactinospora</taxon>
    </lineage>
</organism>
<evidence type="ECO:0000256" key="1">
    <source>
        <dbReference type="ARBA" id="ARBA00007074"/>
    </source>
</evidence>
<comment type="similarity">
    <text evidence="1">Belongs to the peptidase C40 family.</text>
</comment>
<dbReference type="PANTHER" id="PTHR47053">
    <property type="entry name" value="MUREIN DD-ENDOPEPTIDASE MEPH-RELATED"/>
    <property type="match status" value="1"/>
</dbReference>
<keyword evidence="7" id="KW-1185">Reference proteome</keyword>
<keyword evidence="2" id="KW-0645">Protease</keyword>
<dbReference type="InterPro" id="IPR038765">
    <property type="entry name" value="Papain-like_cys_pep_sf"/>
</dbReference>
<evidence type="ECO:0000256" key="4">
    <source>
        <dbReference type="ARBA" id="ARBA00022807"/>
    </source>
</evidence>
<evidence type="ECO:0000256" key="3">
    <source>
        <dbReference type="ARBA" id="ARBA00022801"/>
    </source>
</evidence>
<name>A0A852TP15_9ACTN</name>
<comment type="caution">
    <text evidence="6">The sequence shown here is derived from an EMBL/GenBank/DDBJ whole genome shotgun (WGS) entry which is preliminary data.</text>
</comment>
<dbReference type="GO" id="GO:0008234">
    <property type="term" value="F:cysteine-type peptidase activity"/>
    <property type="evidence" value="ECO:0007669"/>
    <property type="project" value="UniProtKB-KW"/>
</dbReference>
<dbReference type="Pfam" id="PF00877">
    <property type="entry name" value="NLPC_P60"/>
    <property type="match status" value="1"/>
</dbReference>
<dbReference type="Gene3D" id="3.90.1720.10">
    <property type="entry name" value="endopeptidase domain like (from Nostoc punctiforme)"/>
    <property type="match status" value="1"/>
</dbReference>
<proteinExistence type="inferred from homology"/>
<keyword evidence="3 6" id="KW-0378">Hydrolase</keyword>